<dbReference type="Gene3D" id="3.40.50.620">
    <property type="entry name" value="HUPs"/>
    <property type="match status" value="2"/>
</dbReference>
<evidence type="ECO:0000256" key="1">
    <source>
        <dbReference type="ARBA" id="ARBA00005187"/>
    </source>
</evidence>
<feature type="site" description="Important for beta-aspartyl-AMP intermediate formation" evidence="11">
    <location>
        <position position="366"/>
    </location>
</feature>
<dbReference type="EC" id="6.3.5.4" evidence="3"/>
<evidence type="ECO:0000256" key="7">
    <source>
        <dbReference type="ARBA" id="ARBA00022962"/>
    </source>
</evidence>
<feature type="domain" description="Glutamine amidotransferase type-2" evidence="12">
    <location>
        <begin position="2"/>
        <end position="211"/>
    </location>
</feature>
<dbReference type="PIRSF" id="PIRSF001589">
    <property type="entry name" value="Asn_synthetase_glu-h"/>
    <property type="match status" value="1"/>
</dbReference>
<evidence type="ECO:0000256" key="4">
    <source>
        <dbReference type="ARBA" id="ARBA00022741"/>
    </source>
</evidence>
<proteinExistence type="inferred from homology"/>
<dbReference type="PROSITE" id="PS51278">
    <property type="entry name" value="GATASE_TYPE_2"/>
    <property type="match status" value="1"/>
</dbReference>
<sequence length="659" mass="73812">MCGITGVLSFESTPDLGLITQMLSRLPHRGPDGSGIYRDPHVALGHARLAIIDVAGGAQPMSNRDGSVWVTFNGEIFNYVELRQELTALGHQFTTASDTEVIVHAWEQWQEGCFERFNGQWALAIWERDRERLVLSRDRCGVRPLYFTRHGGRLLFASEVKALFADPQVPREFDRVGLAEAMTFWSTVAPRTVFAGIQQLPPGHVSIIDRGGQRTFPYWQLQFPPRGEEEPQDFEQNVRDLRERVIEAVRVRFERSDVPVGAYLSGGLDSAITAAVIARYTDAPLQTFSLRFADSDYDEGSFQSVMAQRLGTEHHHLTVHAHDIGEAFPTVVRHTEAPILRAAPAPMLLLSGLARERGFKVVVTGEGADEVFAGYDIFREARLRQFIARNPDSEVRARGLELLYPWLGRSPGQSPAFAREFFSQRLDPADPAFSHRTRWDTTSKLLGMTMPHPDQDSDVAATLLERMPPEHSQWDPLSRAQWLEMVTLLPGYILSSQGDRMLMANSVEGRFPFLDRDVVDLANRLPARHKLLGLNEKHILKEAFKDLLPDEILNRPKQPYRAPDAASFFDGSSATWVDEMVDSDLVSAAGVFEPRYVAALVAKCRRTGGVRMSNTDNMRITAVLSTQLIYHQFIEGDGSSEQDRPPAPPMTVVDLVTAS</sequence>
<dbReference type="Proteomes" id="UP000315395">
    <property type="component" value="Chromosome"/>
</dbReference>
<dbReference type="InterPro" id="IPR006426">
    <property type="entry name" value="Asn_synth_AEB"/>
</dbReference>
<evidence type="ECO:0000256" key="11">
    <source>
        <dbReference type="PIRSR" id="PIRSR001589-3"/>
    </source>
</evidence>
<keyword evidence="4 10" id="KW-0547">Nucleotide-binding</keyword>
<dbReference type="InterPro" id="IPR051786">
    <property type="entry name" value="ASN_synthetase/amidase"/>
</dbReference>
<dbReference type="InterPro" id="IPR001962">
    <property type="entry name" value="Asn_synthase"/>
</dbReference>
<dbReference type="KEGG" id="orz:FNH13_03055"/>
<keyword evidence="5 10" id="KW-0067">ATP-binding</keyword>
<evidence type="ECO:0000256" key="9">
    <source>
        <dbReference type="PIRSR" id="PIRSR001589-1"/>
    </source>
</evidence>
<dbReference type="GO" id="GO:0005524">
    <property type="term" value="F:ATP binding"/>
    <property type="evidence" value="ECO:0007669"/>
    <property type="project" value="UniProtKB-KW"/>
</dbReference>
<comment type="pathway">
    <text evidence="1">Amino-acid biosynthesis; L-asparagine biosynthesis; L-asparagine from L-aspartate (L-Gln route): step 1/1.</text>
</comment>
<keyword evidence="13" id="KW-0436">Ligase</keyword>
<reference evidence="13 14" key="1">
    <citation type="submission" date="2019-07" db="EMBL/GenBank/DDBJ databases">
        <title>complete genome sequencing of Ornithinimicrobium sp. H23M54.</title>
        <authorList>
            <person name="Bae J.-W."/>
            <person name="Lee S.-Y."/>
        </authorList>
    </citation>
    <scope>NUCLEOTIDE SEQUENCE [LARGE SCALE GENOMIC DNA]</scope>
    <source>
        <strain evidence="13 14">H23M54</strain>
    </source>
</reference>
<keyword evidence="7 9" id="KW-0315">Glutamine amidotransferase</keyword>
<evidence type="ECO:0000313" key="13">
    <source>
        <dbReference type="EMBL" id="QDO87438.1"/>
    </source>
</evidence>
<dbReference type="InterPro" id="IPR029055">
    <property type="entry name" value="Ntn_hydrolases_N"/>
</dbReference>
<dbReference type="InterPro" id="IPR033738">
    <property type="entry name" value="AsnB_N"/>
</dbReference>
<dbReference type="Gene3D" id="3.60.20.10">
    <property type="entry name" value="Glutamine Phosphoribosylpyrophosphate, subunit 1, domain 1"/>
    <property type="match status" value="1"/>
</dbReference>
<dbReference type="NCBIfam" id="TIGR01536">
    <property type="entry name" value="asn_synth_AEB"/>
    <property type="match status" value="1"/>
</dbReference>
<dbReference type="InterPro" id="IPR014729">
    <property type="entry name" value="Rossmann-like_a/b/a_fold"/>
</dbReference>
<dbReference type="PANTHER" id="PTHR43284">
    <property type="entry name" value="ASPARAGINE SYNTHETASE (GLUTAMINE-HYDROLYZING)"/>
    <property type="match status" value="1"/>
</dbReference>
<dbReference type="InterPro" id="IPR017932">
    <property type="entry name" value="GATase_2_dom"/>
</dbReference>
<dbReference type="GO" id="GO:0004066">
    <property type="term" value="F:asparagine synthase (glutamine-hydrolyzing) activity"/>
    <property type="evidence" value="ECO:0007669"/>
    <property type="project" value="UniProtKB-EC"/>
</dbReference>
<dbReference type="CDD" id="cd00712">
    <property type="entry name" value="AsnB"/>
    <property type="match status" value="1"/>
</dbReference>
<feature type="active site" description="For GATase activity" evidence="9">
    <location>
        <position position="2"/>
    </location>
</feature>
<keyword evidence="9" id="KW-0028">Amino-acid biosynthesis</keyword>
<dbReference type="RefSeq" id="WP_143782096.1">
    <property type="nucleotide sequence ID" value="NZ_CP041616.1"/>
</dbReference>
<gene>
    <name evidence="13" type="primary">asnB</name>
    <name evidence="13" type="ORF">FNH13_03055</name>
</gene>
<evidence type="ECO:0000259" key="12">
    <source>
        <dbReference type="PROSITE" id="PS51278"/>
    </source>
</evidence>
<dbReference type="PANTHER" id="PTHR43284:SF1">
    <property type="entry name" value="ASPARAGINE SYNTHETASE"/>
    <property type="match status" value="1"/>
</dbReference>
<evidence type="ECO:0000313" key="14">
    <source>
        <dbReference type="Proteomes" id="UP000315395"/>
    </source>
</evidence>
<dbReference type="Pfam" id="PF00733">
    <property type="entry name" value="Asn_synthase"/>
    <property type="match status" value="1"/>
</dbReference>
<evidence type="ECO:0000256" key="8">
    <source>
        <dbReference type="ARBA" id="ARBA00048741"/>
    </source>
</evidence>
<dbReference type="SUPFAM" id="SSF56235">
    <property type="entry name" value="N-terminal nucleophile aminohydrolases (Ntn hydrolases)"/>
    <property type="match status" value="1"/>
</dbReference>
<dbReference type="GO" id="GO:0006529">
    <property type="term" value="P:asparagine biosynthetic process"/>
    <property type="evidence" value="ECO:0007669"/>
    <property type="project" value="UniProtKB-KW"/>
</dbReference>
<evidence type="ECO:0000256" key="5">
    <source>
        <dbReference type="ARBA" id="ARBA00022840"/>
    </source>
</evidence>
<evidence type="ECO:0000256" key="3">
    <source>
        <dbReference type="ARBA" id="ARBA00012737"/>
    </source>
</evidence>
<name>A0A516G7E0_9MICO</name>
<dbReference type="AlphaFoldDB" id="A0A516G7E0"/>
<accession>A0A516G7E0</accession>
<evidence type="ECO:0000256" key="2">
    <source>
        <dbReference type="ARBA" id="ARBA00005752"/>
    </source>
</evidence>
<dbReference type="EMBL" id="CP041616">
    <property type="protein sequence ID" value="QDO87438.1"/>
    <property type="molecule type" value="Genomic_DNA"/>
</dbReference>
<evidence type="ECO:0000256" key="10">
    <source>
        <dbReference type="PIRSR" id="PIRSR001589-2"/>
    </source>
</evidence>
<evidence type="ECO:0000256" key="6">
    <source>
        <dbReference type="ARBA" id="ARBA00022888"/>
    </source>
</evidence>
<keyword evidence="14" id="KW-1185">Reference proteome</keyword>
<dbReference type="SUPFAM" id="SSF52402">
    <property type="entry name" value="Adenine nucleotide alpha hydrolases-like"/>
    <property type="match status" value="1"/>
</dbReference>
<comment type="similarity">
    <text evidence="2">Belongs to the asparagine synthetase family.</text>
</comment>
<protein>
    <recommendedName>
        <fullName evidence="3">asparagine synthase (glutamine-hydrolyzing)</fullName>
        <ecNumber evidence="3">6.3.5.4</ecNumber>
    </recommendedName>
</protein>
<dbReference type="CDD" id="cd01991">
    <property type="entry name" value="Asn_synthase_B_C"/>
    <property type="match status" value="1"/>
</dbReference>
<dbReference type="Pfam" id="PF13537">
    <property type="entry name" value="GATase_7"/>
    <property type="match status" value="1"/>
</dbReference>
<dbReference type="OrthoDB" id="9763290at2"/>
<keyword evidence="6 9" id="KW-0061">Asparagine biosynthesis</keyword>
<comment type="catalytic activity">
    <reaction evidence="8">
        <text>L-aspartate + L-glutamine + ATP + H2O = L-asparagine + L-glutamate + AMP + diphosphate + H(+)</text>
        <dbReference type="Rhea" id="RHEA:12228"/>
        <dbReference type="ChEBI" id="CHEBI:15377"/>
        <dbReference type="ChEBI" id="CHEBI:15378"/>
        <dbReference type="ChEBI" id="CHEBI:29985"/>
        <dbReference type="ChEBI" id="CHEBI:29991"/>
        <dbReference type="ChEBI" id="CHEBI:30616"/>
        <dbReference type="ChEBI" id="CHEBI:33019"/>
        <dbReference type="ChEBI" id="CHEBI:58048"/>
        <dbReference type="ChEBI" id="CHEBI:58359"/>
        <dbReference type="ChEBI" id="CHEBI:456215"/>
        <dbReference type="EC" id="6.3.5.4"/>
    </reaction>
</comment>
<dbReference type="GO" id="GO:0005829">
    <property type="term" value="C:cytosol"/>
    <property type="evidence" value="ECO:0007669"/>
    <property type="project" value="TreeGrafter"/>
</dbReference>
<feature type="binding site" evidence="10">
    <location>
        <position position="98"/>
    </location>
    <ligand>
        <name>L-glutamine</name>
        <dbReference type="ChEBI" id="CHEBI:58359"/>
    </ligand>
</feature>
<organism evidence="13 14">
    <name type="scientific">Ornithinimicrobium ciconiae</name>
    <dbReference type="NCBI Taxonomy" id="2594265"/>
    <lineage>
        <taxon>Bacteria</taxon>
        <taxon>Bacillati</taxon>
        <taxon>Actinomycetota</taxon>
        <taxon>Actinomycetes</taxon>
        <taxon>Micrococcales</taxon>
        <taxon>Ornithinimicrobiaceae</taxon>
        <taxon>Ornithinimicrobium</taxon>
    </lineage>
</organism>